<dbReference type="Proteomes" id="UP000003688">
    <property type="component" value="Unassembled WGS sequence"/>
</dbReference>
<evidence type="ECO:0000313" key="4">
    <source>
        <dbReference type="Proteomes" id="UP000003688"/>
    </source>
</evidence>
<gene>
    <name evidence="3" type="ORF">Cflav_PD5068</name>
</gene>
<protein>
    <submittedName>
        <fullName evidence="3">Uncharacterized protein</fullName>
    </submittedName>
</protein>
<reference evidence="3 4" key="1">
    <citation type="journal article" date="2011" name="J. Bacteriol.">
        <title>Genome sequence of 'Pedosphaera parvula' Ellin514, an aerobic Verrucomicrobial isolate from pasture soil.</title>
        <authorList>
            <person name="Kant R."/>
            <person name="van Passel M.W."/>
            <person name="Sangwan P."/>
            <person name="Palva A."/>
            <person name="Lucas S."/>
            <person name="Copeland A."/>
            <person name="Lapidus A."/>
            <person name="Glavina Del Rio T."/>
            <person name="Dalin E."/>
            <person name="Tice H."/>
            <person name="Bruce D."/>
            <person name="Goodwin L."/>
            <person name="Pitluck S."/>
            <person name="Chertkov O."/>
            <person name="Larimer F.W."/>
            <person name="Land M.L."/>
            <person name="Hauser L."/>
            <person name="Brettin T.S."/>
            <person name="Detter J.C."/>
            <person name="Han S."/>
            <person name="de Vos W.M."/>
            <person name="Janssen P.H."/>
            <person name="Smidt H."/>
        </authorList>
    </citation>
    <scope>NUCLEOTIDE SEQUENCE [LARGE SCALE GENOMIC DNA]</scope>
    <source>
        <strain evidence="3 4">Ellin514</strain>
    </source>
</reference>
<dbReference type="AlphaFoldDB" id="B9XBW5"/>
<feature type="transmembrane region" description="Helical" evidence="2">
    <location>
        <begin position="111"/>
        <end position="135"/>
    </location>
</feature>
<dbReference type="STRING" id="320771.Cflav_PD5068"/>
<feature type="region of interest" description="Disordered" evidence="1">
    <location>
        <begin position="1"/>
        <end position="75"/>
    </location>
</feature>
<proteinExistence type="predicted"/>
<comment type="caution">
    <text evidence="3">The sequence shown here is derived from an EMBL/GenBank/DDBJ whole genome shotgun (WGS) entry which is preliminary data.</text>
</comment>
<name>B9XBW5_PEDPL</name>
<keyword evidence="4" id="KW-1185">Reference proteome</keyword>
<evidence type="ECO:0000256" key="2">
    <source>
        <dbReference type="SAM" id="Phobius"/>
    </source>
</evidence>
<keyword evidence="2" id="KW-0472">Membrane</keyword>
<keyword evidence="2" id="KW-1133">Transmembrane helix</keyword>
<evidence type="ECO:0000256" key="1">
    <source>
        <dbReference type="SAM" id="MobiDB-lite"/>
    </source>
</evidence>
<dbReference type="RefSeq" id="WP_007413313.1">
    <property type="nucleotide sequence ID" value="NZ_ABOX02000004.1"/>
</dbReference>
<accession>B9XBW5</accession>
<sequence length="136" mass="13235">MADQNPSLPGGAVPPQPPEGAKVQPKKETVRINLPPKPSAAPTIKLPTLPPGGPSAVPGAPAFTTAPTAAPAAPAAAPRIAAAPVAAAPAQRPVQRAPVAPPKPALSTIDVVLAIAAAVAGLVAVGSTVYCMSLFT</sequence>
<evidence type="ECO:0000313" key="3">
    <source>
        <dbReference type="EMBL" id="EEF62433.1"/>
    </source>
</evidence>
<feature type="compositionally biased region" description="Low complexity" evidence="1">
    <location>
        <begin position="54"/>
        <end position="75"/>
    </location>
</feature>
<keyword evidence="2" id="KW-0812">Transmembrane</keyword>
<dbReference type="EMBL" id="ABOX02000004">
    <property type="protein sequence ID" value="EEF62433.1"/>
    <property type="molecule type" value="Genomic_DNA"/>
</dbReference>
<organism evidence="3 4">
    <name type="scientific">Pedosphaera parvula (strain Ellin514)</name>
    <dbReference type="NCBI Taxonomy" id="320771"/>
    <lineage>
        <taxon>Bacteria</taxon>
        <taxon>Pseudomonadati</taxon>
        <taxon>Verrucomicrobiota</taxon>
        <taxon>Pedosphaerae</taxon>
        <taxon>Pedosphaerales</taxon>
        <taxon>Pedosphaeraceae</taxon>
        <taxon>Pedosphaera</taxon>
    </lineage>
</organism>